<evidence type="ECO:0000259" key="10">
    <source>
        <dbReference type="SMART" id="SM00460"/>
    </source>
</evidence>
<dbReference type="GO" id="GO:0046872">
    <property type="term" value="F:metal ion binding"/>
    <property type="evidence" value="ECO:0007669"/>
    <property type="project" value="UniProtKB-KW"/>
</dbReference>
<comment type="similarity">
    <text evidence="1">Belongs to the transglutaminase superfamily. Transglutaminase family.</text>
</comment>
<dbReference type="PANTHER" id="PTHR11590">
    <property type="entry name" value="PROTEIN-GLUTAMINE GAMMA-GLUTAMYLTRANSFERASE"/>
    <property type="match status" value="1"/>
</dbReference>
<dbReference type="PANTHER" id="PTHR11590:SF36">
    <property type="entry name" value="PROTEIN-GLUTAMINE GAMMA-GLUTAMYLTRANSFERASE E"/>
    <property type="match status" value="1"/>
</dbReference>
<dbReference type="FunFam" id="2.60.40.10:FF:000090">
    <property type="entry name" value="Protein-glutamine gamma-glutamyltransferase 2"/>
    <property type="match status" value="1"/>
</dbReference>
<feature type="binding site" evidence="9">
    <location>
        <position position="494"/>
    </location>
    <ligand>
        <name>Ca(2+)</name>
        <dbReference type="ChEBI" id="CHEBI:29108"/>
    </ligand>
</feature>
<dbReference type="FunFam" id="3.90.260.10:FF:000001">
    <property type="entry name" value="Protein-glutamine gamma-glutamyltransferase 2"/>
    <property type="match status" value="1"/>
</dbReference>
<evidence type="ECO:0000256" key="7">
    <source>
        <dbReference type="ARBA" id="ARBA00051843"/>
    </source>
</evidence>
<dbReference type="Pfam" id="PF01841">
    <property type="entry name" value="Transglut_core"/>
    <property type="match status" value="1"/>
</dbReference>
<feature type="binding site" evidence="9">
    <location>
        <position position="489"/>
    </location>
    <ligand>
        <name>Ca(2+)</name>
        <dbReference type="ChEBI" id="CHEBI:29108"/>
    </ligand>
</feature>
<feature type="domain" description="Transglutaminase-like" evidence="10">
    <location>
        <begin position="312"/>
        <end position="403"/>
    </location>
</feature>
<protein>
    <recommendedName>
        <fullName evidence="6">protein-glutamine gamma-glutamyltransferase</fullName>
        <ecNumber evidence="6">2.3.2.13</ecNumber>
    </recommendedName>
</protein>
<dbReference type="SUPFAM" id="SSF54001">
    <property type="entry name" value="Cysteine proteinases"/>
    <property type="match status" value="1"/>
</dbReference>
<dbReference type="SMART" id="SM00460">
    <property type="entry name" value="TGc"/>
    <property type="match status" value="1"/>
</dbReference>
<dbReference type="InterPro" id="IPR036238">
    <property type="entry name" value="Transglutaminase_C_sf"/>
</dbReference>
<dbReference type="SUPFAM" id="SSF49309">
    <property type="entry name" value="Transglutaminase, two C-terminal domains"/>
    <property type="match status" value="2"/>
</dbReference>
<feature type="active site" evidence="8">
    <location>
        <position position="377"/>
    </location>
</feature>
<evidence type="ECO:0000256" key="9">
    <source>
        <dbReference type="PIRSR" id="PIRSR000459-2"/>
    </source>
</evidence>
<keyword evidence="5" id="KW-0012">Acyltransferase</keyword>
<dbReference type="Gene3D" id="3.90.260.10">
    <property type="entry name" value="Transglutaminase-like"/>
    <property type="match status" value="1"/>
</dbReference>
<comment type="cofactor">
    <cofactor evidence="9">
        <name>Ca(2+)</name>
        <dbReference type="ChEBI" id="CHEBI:29108"/>
    </cofactor>
    <text evidence="9">Binds 1 Ca(2+) ion per subunit.</text>
</comment>
<feature type="active site" evidence="8">
    <location>
        <position position="320"/>
    </location>
</feature>
<evidence type="ECO:0000256" key="2">
    <source>
        <dbReference type="ARBA" id="ARBA00022679"/>
    </source>
</evidence>
<dbReference type="InterPro" id="IPR014756">
    <property type="entry name" value="Ig_E-set"/>
</dbReference>
<sequence>MGLRVRKSNPVVLVNTVHFATHYERLCTILSASEDETVEEGKCQTGTAIMTALRVTGVDFQLSANRTAHNTKDFSNRMLILRRGQGFNITLNLSRALGSQETIGFTVETGPSPSVSKSTKAVFPLSKSASSGTWSAVQGSSSSTSLRVTITSPAIAVIGAYKLGVQISSGGRTSSAPLGDFMLLFNPWVSGDDVYMSNDAERKEYVLNENGVIFWHISGSSRPWDYGQFEIGILEICFKILDQSPDYRENAAEHVSKRNDPKYIGRLLSAMINVNDQDNGVLVGRWSGSYADGVVPTKWNSSTPILRQWADSGPVKYAQCWVFAGVLCTVLRCLGIPSRVITNFQSAHDTNENLLVEEIYNESGQPIDSPDSVWNFHVWNEGWLVRDDLGSSYNGWQIFDATPQEKSEGIFRLGPTSRNAIKEGDVDLPYDGRFLFAEVNGDKVQMVEHEDGSRERIYSDSKGIGQKTSTKAVGSDARVDVTDGYKYAEGTAKEREIFNKARSKLRGVSRGMSRMAAFSVARAEAAPPQKPEFSGKFLVEGTPEVGKDISLTLSLKNDSSDTLKVDVKSSATAITYTRKPVKEVMTATESVTLGPNEEKRIPLIITYAQYEGRLTEHNLILVNAVCNDDKGGKQLVETDITLKNPPVIVKVNGQAKVDQPVQVEVIFTNPLAKDVSKCELVVEGSGLLEKPLKISLKPLKQNQRSRVMFEIVPYKSGAKKLLVDFSSDKFNDVKGSQNITVAEA</sequence>
<organism evidence="11 12">
    <name type="scientific">Pleurodeles waltl</name>
    <name type="common">Iberian ribbed newt</name>
    <dbReference type="NCBI Taxonomy" id="8319"/>
    <lineage>
        <taxon>Eukaryota</taxon>
        <taxon>Metazoa</taxon>
        <taxon>Chordata</taxon>
        <taxon>Craniata</taxon>
        <taxon>Vertebrata</taxon>
        <taxon>Euteleostomi</taxon>
        <taxon>Amphibia</taxon>
        <taxon>Batrachia</taxon>
        <taxon>Caudata</taxon>
        <taxon>Salamandroidea</taxon>
        <taxon>Salamandridae</taxon>
        <taxon>Pleurodelinae</taxon>
        <taxon>Pleurodeles</taxon>
    </lineage>
</organism>
<feature type="binding site" evidence="9">
    <location>
        <position position="442"/>
    </location>
    <ligand>
        <name>Ca(2+)</name>
        <dbReference type="ChEBI" id="CHEBI:29108"/>
    </ligand>
</feature>
<dbReference type="AlphaFoldDB" id="A0AAV7PAP9"/>
<dbReference type="Gene3D" id="2.60.40.10">
    <property type="entry name" value="Immunoglobulins"/>
    <property type="match status" value="3"/>
</dbReference>
<dbReference type="InterPro" id="IPR001102">
    <property type="entry name" value="Transglutaminase_N"/>
</dbReference>
<evidence type="ECO:0000256" key="6">
    <source>
        <dbReference type="ARBA" id="ARBA00024222"/>
    </source>
</evidence>
<dbReference type="Pfam" id="PF00868">
    <property type="entry name" value="Transglut_N"/>
    <property type="match status" value="1"/>
</dbReference>
<evidence type="ECO:0000256" key="4">
    <source>
        <dbReference type="ARBA" id="ARBA00022837"/>
    </source>
</evidence>
<dbReference type="InterPro" id="IPR036985">
    <property type="entry name" value="Transglutaminase-like_sf"/>
</dbReference>
<evidence type="ECO:0000256" key="3">
    <source>
        <dbReference type="ARBA" id="ARBA00022723"/>
    </source>
</evidence>
<dbReference type="FunFam" id="2.60.40.10:FF:000171">
    <property type="entry name" value="protein-glutamine gamma-glutamyltransferase 6"/>
    <property type="match status" value="1"/>
</dbReference>
<dbReference type="SUPFAM" id="SSF81296">
    <property type="entry name" value="E set domains"/>
    <property type="match status" value="1"/>
</dbReference>
<dbReference type="FunFam" id="2.60.40.10:FF:000278">
    <property type="entry name" value="Protein-glutamine gamma-glutamyltransferase 2"/>
    <property type="match status" value="1"/>
</dbReference>
<keyword evidence="12" id="KW-1185">Reference proteome</keyword>
<proteinExistence type="inferred from homology"/>
<accession>A0AAV7PAP9</accession>
<reference evidence="11" key="1">
    <citation type="journal article" date="2022" name="bioRxiv">
        <title>Sequencing and chromosome-scale assembly of the giantPleurodeles waltlgenome.</title>
        <authorList>
            <person name="Brown T."/>
            <person name="Elewa A."/>
            <person name="Iarovenko S."/>
            <person name="Subramanian E."/>
            <person name="Araus A.J."/>
            <person name="Petzold A."/>
            <person name="Susuki M."/>
            <person name="Suzuki K.-i.T."/>
            <person name="Hayashi T."/>
            <person name="Toyoda A."/>
            <person name="Oliveira C."/>
            <person name="Osipova E."/>
            <person name="Leigh N.D."/>
            <person name="Simon A."/>
            <person name="Yun M.H."/>
        </authorList>
    </citation>
    <scope>NUCLEOTIDE SEQUENCE</scope>
    <source>
        <strain evidence="11">20211129_DDA</strain>
        <tissue evidence="11">Liver</tissue>
    </source>
</reference>
<dbReference type="PIRSF" id="PIRSF000459">
    <property type="entry name" value="TGM_EBP42"/>
    <property type="match status" value="1"/>
</dbReference>
<dbReference type="InterPro" id="IPR008958">
    <property type="entry name" value="Transglutaminase_C"/>
</dbReference>
<dbReference type="InterPro" id="IPR023608">
    <property type="entry name" value="Transglutaminase_animal"/>
</dbReference>
<evidence type="ECO:0000313" key="12">
    <source>
        <dbReference type="Proteomes" id="UP001066276"/>
    </source>
</evidence>
<name>A0AAV7PAP9_PLEWA</name>
<dbReference type="EMBL" id="JANPWB010000011">
    <property type="protein sequence ID" value="KAJ1123919.1"/>
    <property type="molecule type" value="Genomic_DNA"/>
</dbReference>
<feature type="active site" evidence="8">
    <location>
        <position position="400"/>
    </location>
</feature>
<dbReference type="Proteomes" id="UP001066276">
    <property type="component" value="Chromosome 7"/>
</dbReference>
<keyword evidence="3 9" id="KW-0479">Metal-binding</keyword>
<keyword evidence="4 9" id="KW-0106">Calcium</keyword>
<dbReference type="GO" id="GO:0003810">
    <property type="term" value="F:protein-glutamine gamma-glutamyltransferase activity"/>
    <property type="evidence" value="ECO:0007669"/>
    <property type="project" value="UniProtKB-EC"/>
</dbReference>
<dbReference type="Pfam" id="PF00927">
    <property type="entry name" value="Transglut_C"/>
    <property type="match status" value="2"/>
</dbReference>
<comment type="caution">
    <text evidence="11">The sequence shown here is derived from an EMBL/GenBank/DDBJ whole genome shotgun (WGS) entry which is preliminary data.</text>
</comment>
<keyword evidence="2" id="KW-0808">Transferase</keyword>
<feature type="binding site" evidence="9">
    <location>
        <position position="440"/>
    </location>
    <ligand>
        <name>Ca(2+)</name>
        <dbReference type="ChEBI" id="CHEBI:29108"/>
    </ligand>
</feature>
<comment type="catalytic activity">
    <reaction evidence="7">
        <text>L-glutaminyl-[protein] + L-lysyl-[protein] = [protein]-L-lysyl-N(6)-5-L-glutamyl-[protein] + NH4(+)</text>
        <dbReference type="Rhea" id="RHEA:54816"/>
        <dbReference type="Rhea" id="RHEA-COMP:9752"/>
        <dbReference type="Rhea" id="RHEA-COMP:10207"/>
        <dbReference type="Rhea" id="RHEA-COMP:14005"/>
        <dbReference type="ChEBI" id="CHEBI:28938"/>
        <dbReference type="ChEBI" id="CHEBI:29969"/>
        <dbReference type="ChEBI" id="CHEBI:30011"/>
        <dbReference type="ChEBI" id="CHEBI:138370"/>
        <dbReference type="EC" id="2.3.2.13"/>
    </reaction>
</comment>
<evidence type="ECO:0000256" key="1">
    <source>
        <dbReference type="ARBA" id="ARBA00005968"/>
    </source>
</evidence>
<dbReference type="InterPro" id="IPR013783">
    <property type="entry name" value="Ig-like_fold"/>
</dbReference>
<evidence type="ECO:0000313" key="11">
    <source>
        <dbReference type="EMBL" id="KAJ1123919.1"/>
    </source>
</evidence>
<dbReference type="InterPro" id="IPR050779">
    <property type="entry name" value="Transglutaminase"/>
</dbReference>
<evidence type="ECO:0000256" key="5">
    <source>
        <dbReference type="ARBA" id="ARBA00023315"/>
    </source>
</evidence>
<dbReference type="EC" id="2.3.2.13" evidence="6"/>
<dbReference type="InterPro" id="IPR002931">
    <property type="entry name" value="Transglutaminase-like"/>
</dbReference>
<dbReference type="InterPro" id="IPR038765">
    <property type="entry name" value="Papain-like_cys_pep_sf"/>
</dbReference>
<gene>
    <name evidence="11" type="ORF">NDU88_002386</name>
</gene>
<evidence type="ECO:0000256" key="8">
    <source>
        <dbReference type="PIRSR" id="PIRSR000459-1"/>
    </source>
</evidence>